<evidence type="ECO:0000256" key="2">
    <source>
        <dbReference type="SAM" id="MobiDB-lite"/>
    </source>
</evidence>
<dbReference type="RefSeq" id="WP_133539911.1">
    <property type="nucleotide sequence ID" value="NZ_SNXI01000010.1"/>
</dbReference>
<keyword evidence="1" id="KW-0534">Nitrate assimilation</keyword>
<accession>A0A4R6P310</accession>
<evidence type="ECO:0000313" key="3">
    <source>
        <dbReference type="EMBL" id="TDP32144.1"/>
    </source>
</evidence>
<proteinExistence type="predicted"/>
<keyword evidence="4" id="KW-1185">Reference proteome</keyword>
<dbReference type="InterPro" id="IPR036411">
    <property type="entry name" value="TorD-like_sf"/>
</dbReference>
<dbReference type="InterPro" id="IPR003765">
    <property type="entry name" value="NO3_reductase_chaperone_NarJ"/>
</dbReference>
<protein>
    <submittedName>
        <fullName evidence="3">Respiratory nitrate reductase chaperone NarJ</fullName>
    </submittedName>
</protein>
<dbReference type="PANTHER" id="PTHR43680:SF2">
    <property type="entry name" value="NITRATE REDUCTASE MOLYBDENUM COFACTOR ASSEMBLY CHAPERONE NARJ"/>
    <property type="match status" value="1"/>
</dbReference>
<evidence type="ECO:0000256" key="1">
    <source>
        <dbReference type="ARBA" id="ARBA00023063"/>
    </source>
</evidence>
<dbReference type="GO" id="GO:0016530">
    <property type="term" value="F:metallochaperone activity"/>
    <property type="evidence" value="ECO:0007669"/>
    <property type="project" value="TreeGrafter"/>
</dbReference>
<evidence type="ECO:0000313" key="4">
    <source>
        <dbReference type="Proteomes" id="UP000295531"/>
    </source>
</evidence>
<dbReference type="OrthoDB" id="8478585at2"/>
<sequence>MQVLQVISLLLDYPKPELVEAREDIEVMIQQSSLPAGDKAALMEFVQTRCAMGLMDWQSEYDSLFERGRALSLLLFEHVHGESRDRGQAMVDLNNQYKQAGLELGVKELPDYIPLYLEFLSTQGDENATLGLQEVAHILALLTARLEQRGSNYSLLFEVLLHISGIDIDLDDVRQQIADEKRDDTAKALDKVWEEEAVTFTGNDQTQGCPTAQNRPSEGQRRDQYVPFNTDDLMNSDPSQPRKVSGI</sequence>
<dbReference type="EMBL" id="SNXI01000010">
    <property type="protein sequence ID" value="TDP32144.1"/>
    <property type="molecule type" value="Genomic_DNA"/>
</dbReference>
<dbReference type="NCBIfam" id="TIGR00684">
    <property type="entry name" value="narJ"/>
    <property type="match status" value="1"/>
</dbReference>
<dbReference type="Pfam" id="PF02613">
    <property type="entry name" value="Nitrate_red_del"/>
    <property type="match status" value="1"/>
</dbReference>
<dbReference type="PANTHER" id="PTHR43680">
    <property type="entry name" value="NITRATE REDUCTASE MOLYBDENUM COFACTOR ASSEMBLY CHAPERONE"/>
    <property type="match status" value="1"/>
</dbReference>
<dbReference type="GO" id="GO:0051082">
    <property type="term" value="F:unfolded protein binding"/>
    <property type="evidence" value="ECO:0007669"/>
    <property type="project" value="InterPro"/>
</dbReference>
<dbReference type="GO" id="GO:0051131">
    <property type="term" value="P:chaperone-mediated protein complex assembly"/>
    <property type="evidence" value="ECO:0007669"/>
    <property type="project" value="InterPro"/>
</dbReference>
<organism evidence="3 4">
    <name type="scientific">Idiomarina aquatica</name>
    <dbReference type="NCBI Taxonomy" id="1327752"/>
    <lineage>
        <taxon>Bacteria</taxon>
        <taxon>Pseudomonadati</taxon>
        <taxon>Pseudomonadota</taxon>
        <taxon>Gammaproteobacteria</taxon>
        <taxon>Alteromonadales</taxon>
        <taxon>Idiomarinaceae</taxon>
        <taxon>Idiomarina</taxon>
    </lineage>
</organism>
<name>A0A4R6P310_9GAMM</name>
<dbReference type="AlphaFoldDB" id="A0A4R6P310"/>
<gene>
    <name evidence="3" type="ORF">DEU29_1103</name>
</gene>
<reference evidence="3 4" key="1">
    <citation type="submission" date="2019-03" db="EMBL/GenBank/DDBJ databases">
        <title>Freshwater and sediment microbial communities from various areas in North America, analyzing microbe dynamics in response to fracking.</title>
        <authorList>
            <person name="Lamendella R."/>
        </authorList>
    </citation>
    <scope>NUCLEOTIDE SEQUENCE [LARGE SCALE GENOMIC DNA]</scope>
    <source>
        <strain evidence="3 4">18_TX</strain>
    </source>
</reference>
<dbReference type="Gene3D" id="1.10.3480.10">
    <property type="entry name" value="TorD-like"/>
    <property type="match status" value="1"/>
</dbReference>
<comment type="caution">
    <text evidence="3">The sequence shown here is derived from an EMBL/GenBank/DDBJ whole genome shotgun (WGS) entry which is preliminary data.</text>
</comment>
<dbReference type="Proteomes" id="UP000295531">
    <property type="component" value="Unassembled WGS sequence"/>
</dbReference>
<dbReference type="InterPro" id="IPR020945">
    <property type="entry name" value="DMSO/NO3_reduct_chaperone"/>
</dbReference>
<dbReference type="GO" id="GO:0042128">
    <property type="term" value="P:nitrate assimilation"/>
    <property type="evidence" value="ECO:0007669"/>
    <property type="project" value="UniProtKB-KW"/>
</dbReference>
<dbReference type="SUPFAM" id="SSF89155">
    <property type="entry name" value="TorD-like"/>
    <property type="match status" value="1"/>
</dbReference>
<feature type="region of interest" description="Disordered" evidence="2">
    <location>
        <begin position="201"/>
        <end position="247"/>
    </location>
</feature>
<feature type="compositionally biased region" description="Polar residues" evidence="2">
    <location>
        <begin position="201"/>
        <end position="217"/>
    </location>
</feature>